<keyword evidence="3" id="KW-1185">Reference proteome</keyword>
<name>H5X1U8_9PSEU</name>
<protein>
    <submittedName>
        <fullName evidence="2">Uncharacterized protein</fullName>
    </submittedName>
</protein>
<gene>
    <name evidence="2" type="ORF">SacmaDRAFT_3808</name>
</gene>
<accession>H5X1U8</accession>
<evidence type="ECO:0000313" key="2">
    <source>
        <dbReference type="EMBL" id="EHR52017.1"/>
    </source>
</evidence>
<organism evidence="2 3">
    <name type="scientific">Saccharomonospora marina XMU15</name>
    <dbReference type="NCBI Taxonomy" id="882083"/>
    <lineage>
        <taxon>Bacteria</taxon>
        <taxon>Bacillati</taxon>
        <taxon>Actinomycetota</taxon>
        <taxon>Actinomycetes</taxon>
        <taxon>Pseudonocardiales</taxon>
        <taxon>Pseudonocardiaceae</taxon>
        <taxon>Saccharomonospora</taxon>
    </lineage>
</organism>
<dbReference type="EMBL" id="CM001439">
    <property type="protein sequence ID" value="EHR52017.1"/>
    <property type="molecule type" value="Genomic_DNA"/>
</dbReference>
<dbReference type="HOGENOM" id="CLU_2883226_0_0_11"/>
<feature type="region of interest" description="Disordered" evidence="1">
    <location>
        <begin position="1"/>
        <end position="23"/>
    </location>
</feature>
<dbReference type="Proteomes" id="UP000004926">
    <property type="component" value="Chromosome"/>
</dbReference>
<evidence type="ECO:0000256" key="1">
    <source>
        <dbReference type="SAM" id="MobiDB-lite"/>
    </source>
</evidence>
<evidence type="ECO:0000313" key="3">
    <source>
        <dbReference type="Proteomes" id="UP000004926"/>
    </source>
</evidence>
<proteinExistence type="predicted"/>
<dbReference type="AlphaFoldDB" id="H5X1U8"/>
<sequence>MTGFGPNGERRRALSPDDTGTATKTALACRTLRRALDVGGTTASYTYDRSRLNSVTTGGATAS</sequence>
<dbReference type="STRING" id="882083.SacmaDRAFT_3808"/>
<reference evidence="2 3" key="1">
    <citation type="journal article" date="2012" name="Stand. Genomic Sci.">
        <title>Genome sequence of the ocean sediment bacterium Saccharomonospora marina type strain (XMU15(T)).</title>
        <authorList>
            <person name="Klenk H.P."/>
            <person name="Lu M."/>
            <person name="Lucas S."/>
            <person name="Lapidus A."/>
            <person name="Copeland A."/>
            <person name="Pitluck S."/>
            <person name="Goodwin L.A."/>
            <person name="Han C."/>
            <person name="Tapia R."/>
            <person name="Brambilla E.M."/>
            <person name="Potter G."/>
            <person name="Land M."/>
            <person name="Ivanova N."/>
            <person name="Rohde M."/>
            <person name="Goker M."/>
            <person name="Detter J.C."/>
            <person name="Li W.J."/>
            <person name="Kyrpides N.C."/>
            <person name="Woyke T."/>
        </authorList>
    </citation>
    <scope>NUCLEOTIDE SEQUENCE [LARGE SCALE GENOMIC DNA]</scope>
    <source>
        <strain evidence="2 3">XMU15</strain>
    </source>
</reference>